<dbReference type="AlphaFoldDB" id="A0A4Y2UAS9"/>
<reference evidence="1 2" key="1">
    <citation type="journal article" date="2019" name="Sci. Rep.">
        <title>Orb-weaving spider Araneus ventricosus genome elucidates the spidroin gene catalogue.</title>
        <authorList>
            <person name="Kono N."/>
            <person name="Nakamura H."/>
            <person name="Ohtoshi R."/>
            <person name="Moran D.A.P."/>
            <person name="Shinohara A."/>
            <person name="Yoshida Y."/>
            <person name="Fujiwara M."/>
            <person name="Mori M."/>
            <person name="Tomita M."/>
            <person name="Arakawa K."/>
        </authorList>
    </citation>
    <scope>NUCLEOTIDE SEQUENCE [LARGE SCALE GENOMIC DNA]</scope>
</reference>
<name>A0A4Y2UAS9_ARAVE</name>
<sequence>MVQLTATARLYIERYSNRRVLHHQMFRILHHNLFEYGTFCSSRHDTGRPSKRTCLRRVEEDSGTSTRPVILQQFRPGCGAQGAFTSISFALGSVIAA</sequence>
<evidence type="ECO:0000313" key="1">
    <source>
        <dbReference type="EMBL" id="GBO09742.1"/>
    </source>
</evidence>
<gene>
    <name evidence="1" type="ORF">AVEN_148927_1</name>
</gene>
<keyword evidence="2" id="KW-1185">Reference proteome</keyword>
<comment type="caution">
    <text evidence="1">The sequence shown here is derived from an EMBL/GenBank/DDBJ whole genome shotgun (WGS) entry which is preliminary data.</text>
</comment>
<dbReference type="EMBL" id="BGPR01035082">
    <property type="protein sequence ID" value="GBO09742.1"/>
    <property type="molecule type" value="Genomic_DNA"/>
</dbReference>
<accession>A0A4Y2UAS9</accession>
<evidence type="ECO:0000313" key="2">
    <source>
        <dbReference type="Proteomes" id="UP000499080"/>
    </source>
</evidence>
<protein>
    <recommendedName>
        <fullName evidence="3">DUF4817 domain-containing protein</fullName>
    </recommendedName>
</protein>
<proteinExistence type="predicted"/>
<organism evidence="1 2">
    <name type="scientific">Araneus ventricosus</name>
    <name type="common">Orbweaver spider</name>
    <name type="synonym">Epeira ventricosa</name>
    <dbReference type="NCBI Taxonomy" id="182803"/>
    <lineage>
        <taxon>Eukaryota</taxon>
        <taxon>Metazoa</taxon>
        <taxon>Ecdysozoa</taxon>
        <taxon>Arthropoda</taxon>
        <taxon>Chelicerata</taxon>
        <taxon>Arachnida</taxon>
        <taxon>Araneae</taxon>
        <taxon>Araneomorphae</taxon>
        <taxon>Entelegynae</taxon>
        <taxon>Araneoidea</taxon>
        <taxon>Araneidae</taxon>
        <taxon>Araneus</taxon>
    </lineage>
</organism>
<dbReference type="Proteomes" id="UP000499080">
    <property type="component" value="Unassembled WGS sequence"/>
</dbReference>
<evidence type="ECO:0008006" key="3">
    <source>
        <dbReference type="Google" id="ProtNLM"/>
    </source>
</evidence>